<accession>A0A5B2WNL2</accession>
<evidence type="ECO:0000313" key="3">
    <source>
        <dbReference type="EMBL" id="KAA2252380.1"/>
    </source>
</evidence>
<feature type="transmembrane region" description="Helical" evidence="2">
    <location>
        <begin position="227"/>
        <end position="250"/>
    </location>
</feature>
<feature type="transmembrane region" description="Helical" evidence="2">
    <location>
        <begin position="197"/>
        <end position="215"/>
    </location>
</feature>
<evidence type="ECO:0000313" key="4">
    <source>
        <dbReference type="Proteomes" id="UP000323454"/>
    </source>
</evidence>
<feature type="transmembrane region" description="Helical" evidence="2">
    <location>
        <begin position="170"/>
        <end position="190"/>
    </location>
</feature>
<feature type="compositionally biased region" description="Low complexity" evidence="1">
    <location>
        <begin position="404"/>
        <end position="421"/>
    </location>
</feature>
<keyword evidence="2" id="KW-0812">Transmembrane</keyword>
<dbReference type="RefSeq" id="WP_149854304.1">
    <property type="nucleotide sequence ID" value="NZ_VUOB01000075.1"/>
</dbReference>
<reference evidence="3 4" key="2">
    <citation type="submission" date="2019-09" db="EMBL/GenBank/DDBJ databases">
        <authorList>
            <person name="Jin C."/>
        </authorList>
    </citation>
    <scope>NUCLEOTIDE SEQUENCE [LARGE SCALE GENOMIC DNA]</scope>
    <source>
        <strain evidence="3 4">AN110305</strain>
    </source>
</reference>
<name>A0A5B2WNL2_9PSEU</name>
<proteinExistence type="predicted"/>
<comment type="caution">
    <text evidence="3">The sequence shown here is derived from an EMBL/GenBank/DDBJ whole genome shotgun (WGS) entry which is preliminary data.</text>
</comment>
<feature type="transmembrane region" description="Helical" evidence="2">
    <location>
        <begin position="257"/>
        <end position="283"/>
    </location>
</feature>
<feature type="region of interest" description="Disordered" evidence="1">
    <location>
        <begin position="339"/>
        <end position="474"/>
    </location>
</feature>
<feature type="transmembrane region" description="Helical" evidence="2">
    <location>
        <begin position="74"/>
        <end position="93"/>
    </location>
</feature>
<gene>
    <name evidence="3" type="ORF">F0L68_35615</name>
</gene>
<evidence type="ECO:0008006" key="5">
    <source>
        <dbReference type="Google" id="ProtNLM"/>
    </source>
</evidence>
<feature type="compositionally biased region" description="Polar residues" evidence="1">
    <location>
        <begin position="367"/>
        <end position="385"/>
    </location>
</feature>
<dbReference type="EMBL" id="VUOB01000075">
    <property type="protein sequence ID" value="KAA2252380.1"/>
    <property type="molecule type" value="Genomic_DNA"/>
</dbReference>
<feature type="compositionally biased region" description="Acidic residues" evidence="1">
    <location>
        <begin position="427"/>
        <end position="436"/>
    </location>
</feature>
<feature type="compositionally biased region" description="Low complexity" evidence="1">
    <location>
        <begin position="460"/>
        <end position="474"/>
    </location>
</feature>
<sequence>MSPDGVLLLPGVSPLGPTPVWVVGEAIASAAGSAFEMAMRVVWDAALAVLRTAFELADKLTVFSVSTTWGPVGALWPVMLWISGTLAVGLFFFQLTATALRGGRGFARLLTGPVHYGLALTMTTVAVATFLAAADGLTTGLLQTGLQTSNFQEALSHTTLDNAVATGVKAVVLGLCAIFGVVPAAFGYVLEMLFRAAAVYVLVATVPLVAAGLLAEVTTRWFWKVVRWLLAAIAMKPVLALALVVGVAMVGGAQGAAGLLVGVGVLLVSLLCPFALFSLFAFVDPNTDAGAGLRSWWSAQGVDGYRDHVPGFAALGQHFSQGVGGGGEEDTNTSRFDEAQNDLDLGDDHSGSSSGDTDALPAEDTTGPETSGGQTRSGDTTSPTAPGSGERSRDSDATHGVGGDSTPSTATTTDHTTSAAPRRGGDDEPPAAEEDGGQPPAPDGGNPRGGPKNGPGPSGGASAAGAAEDAAVML</sequence>
<keyword evidence="2" id="KW-0472">Membrane</keyword>
<dbReference type="Proteomes" id="UP000323454">
    <property type="component" value="Unassembled WGS sequence"/>
</dbReference>
<dbReference type="AlphaFoldDB" id="A0A5B2WNL2"/>
<organism evidence="3 4">
    <name type="scientific">Solihabitans fulvus</name>
    <dbReference type="NCBI Taxonomy" id="1892852"/>
    <lineage>
        <taxon>Bacteria</taxon>
        <taxon>Bacillati</taxon>
        <taxon>Actinomycetota</taxon>
        <taxon>Actinomycetes</taxon>
        <taxon>Pseudonocardiales</taxon>
        <taxon>Pseudonocardiaceae</taxon>
        <taxon>Solihabitans</taxon>
    </lineage>
</organism>
<evidence type="ECO:0000256" key="1">
    <source>
        <dbReference type="SAM" id="MobiDB-lite"/>
    </source>
</evidence>
<feature type="compositionally biased region" description="Gly residues" evidence="1">
    <location>
        <begin position="446"/>
        <end position="459"/>
    </location>
</feature>
<dbReference type="OrthoDB" id="4855643at2"/>
<protein>
    <recommendedName>
        <fullName evidence="5">TrbL/VirB6 plasmid conjugal transfer protein</fullName>
    </recommendedName>
</protein>
<reference evidence="3 4" key="1">
    <citation type="submission" date="2019-09" db="EMBL/GenBank/DDBJ databases">
        <title>Goodfellowia gen. nov., a new genus of the Pseudonocardineae related to Actinoalloteichus, containing Goodfellowia coeruleoviolacea gen. nov., comb. nov. gen. nov., comb. nov.</title>
        <authorList>
            <person name="Labeda D."/>
        </authorList>
    </citation>
    <scope>NUCLEOTIDE SEQUENCE [LARGE SCALE GENOMIC DNA]</scope>
    <source>
        <strain evidence="3 4">AN110305</strain>
    </source>
</reference>
<keyword evidence="4" id="KW-1185">Reference proteome</keyword>
<keyword evidence="2" id="KW-1133">Transmembrane helix</keyword>
<evidence type="ECO:0000256" key="2">
    <source>
        <dbReference type="SAM" id="Phobius"/>
    </source>
</evidence>
<feature type="transmembrane region" description="Helical" evidence="2">
    <location>
        <begin position="114"/>
        <end position="134"/>
    </location>
</feature>